<comment type="catalytic activity">
    <reaction evidence="1">
        <text>2-hydroxychromene-2-carboxylate = (3E)-4-(2-hydroxyphenyl)-2-oxobut-3-enoate</text>
        <dbReference type="Rhea" id="RHEA:27401"/>
        <dbReference type="ChEBI" id="CHEBI:59350"/>
        <dbReference type="ChEBI" id="CHEBI:59353"/>
        <dbReference type="EC" id="5.99.1.4"/>
    </reaction>
</comment>
<evidence type="ECO:0000313" key="5">
    <source>
        <dbReference type="Proteomes" id="UP000471147"/>
    </source>
</evidence>
<evidence type="ECO:0000259" key="3">
    <source>
        <dbReference type="Pfam" id="PF01323"/>
    </source>
</evidence>
<dbReference type="AlphaFoldDB" id="A0A6I4M2W6"/>
<dbReference type="InterPro" id="IPR051924">
    <property type="entry name" value="GST_Kappa/NadH"/>
</dbReference>
<protein>
    <recommendedName>
        <fullName evidence="1">2-hydroxychromene-2-carboxylate isomerase</fullName>
        <ecNumber evidence="1">5.99.1.4</ecNumber>
    </recommendedName>
</protein>
<accession>A0A6I4M2W6</accession>
<dbReference type="GO" id="GO:0016491">
    <property type="term" value="F:oxidoreductase activity"/>
    <property type="evidence" value="ECO:0007669"/>
    <property type="project" value="InterPro"/>
</dbReference>
<keyword evidence="5" id="KW-1185">Reference proteome</keyword>
<dbReference type="EC" id="5.99.1.4" evidence="1"/>
<dbReference type="PIRSF" id="PIRSF006386">
    <property type="entry name" value="HCCAis_GSTk"/>
    <property type="match status" value="1"/>
</dbReference>
<feature type="domain" description="DSBA-like thioredoxin" evidence="3">
    <location>
        <begin position="6"/>
        <end position="203"/>
    </location>
</feature>
<dbReference type="RefSeq" id="WP_160352608.1">
    <property type="nucleotide sequence ID" value="NZ_SDWJ01000001.1"/>
</dbReference>
<gene>
    <name evidence="4" type="ORF">EUU23_02860</name>
</gene>
<dbReference type="Proteomes" id="UP000471147">
    <property type="component" value="Unassembled WGS sequence"/>
</dbReference>
<dbReference type="OrthoDB" id="5244108at2"/>
<keyword evidence="1 4" id="KW-0413">Isomerase</keyword>
<evidence type="ECO:0000256" key="2">
    <source>
        <dbReference type="PIRSR" id="PIRSR006386-1"/>
    </source>
</evidence>
<dbReference type="CDD" id="cd03022">
    <property type="entry name" value="DsbA_HCCA_Iso"/>
    <property type="match status" value="1"/>
</dbReference>
<name>A0A6I4M2W6_9SPHN</name>
<dbReference type="Pfam" id="PF01323">
    <property type="entry name" value="DSBA"/>
    <property type="match status" value="1"/>
</dbReference>
<organism evidence="4 5">
    <name type="scientific">Sphingorhabdus profundilacus</name>
    <dbReference type="NCBI Taxonomy" id="2509718"/>
    <lineage>
        <taxon>Bacteria</taxon>
        <taxon>Pseudomonadati</taxon>
        <taxon>Pseudomonadota</taxon>
        <taxon>Alphaproteobacteria</taxon>
        <taxon>Sphingomonadales</taxon>
        <taxon>Sphingomonadaceae</taxon>
        <taxon>Sphingorhabdus</taxon>
    </lineage>
</organism>
<dbReference type="EMBL" id="SDWJ01000001">
    <property type="protein sequence ID" value="MVZ96645.1"/>
    <property type="molecule type" value="Genomic_DNA"/>
</dbReference>
<reference evidence="4 5" key="1">
    <citation type="submission" date="2019-01" db="EMBL/GenBank/DDBJ databases">
        <title>Sphingorhabdus lacus sp.nov., isolated from an oligotrophic freshwater lake.</title>
        <authorList>
            <person name="Park M."/>
        </authorList>
    </citation>
    <scope>NUCLEOTIDE SEQUENCE [LARGE SCALE GENOMIC DNA]</scope>
    <source>
        <strain evidence="4 5">IMCC26285</strain>
    </source>
</reference>
<dbReference type="PANTHER" id="PTHR42943:SF2">
    <property type="entry name" value="GLUTATHIONE S-TRANSFERASE KAPPA 1"/>
    <property type="match status" value="1"/>
</dbReference>
<dbReference type="PANTHER" id="PTHR42943">
    <property type="entry name" value="GLUTATHIONE S-TRANSFERASE KAPPA"/>
    <property type="match status" value="1"/>
</dbReference>
<dbReference type="SUPFAM" id="SSF52833">
    <property type="entry name" value="Thioredoxin-like"/>
    <property type="match status" value="1"/>
</dbReference>
<dbReference type="InterPro" id="IPR014440">
    <property type="entry name" value="HCCAis_GSTk"/>
</dbReference>
<dbReference type="GO" id="GO:1901170">
    <property type="term" value="P:naphthalene catabolic process"/>
    <property type="evidence" value="ECO:0007669"/>
    <property type="project" value="InterPro"/>
</dbReference>
<dbReference type="InterPro" id="IPR001853">
    <property type="entry name" value="DSBA-like_thioredoxin_dom"/>
</dbReference>
<proteinExistence type="inferred from homology"/>
<comment type="similarity">
    <text evidence="1">Belongs to the GST superfamily. NadH family.</text>
</comment>
<comment type="caution">
    <text evidence="4">The sequence shown here is derived from an EMBL/GenBank/DDBJ whole genome shotgun (WGS) entry which is preliminary data.</text>
</comment>
<evidence type="ECO:0000256" key="1">
    <source>
        <dbReference type="PIRNR" id="PIRNR006386"/>
    </source>
</evidence>
<dbReference type="InterPro" id="IPR036249">
    <property type="entry name" value="Thioredoxin-like_sf"/>
</dbReference>
<sequence length="219" mass="24871">MTMTADLFWSFRSPYSYLATRRYRALTEEYDLAVNLRPVYPLAIREPAFFERSHPNWLRYTFTDMFRVAQFHGIPFGPPRPDPIVQNVITRQIADEQPYIFRLTRLGQAAARRGQSLAFCDEVSRLIWGGAENWHEGDHLAGAATRAGLDLAELDTEAERDAEALDAEIAANQAALEAAGHWGVPTLVFDGEPFFGQDRIDMAVWRMQQKGLTPRENPA</sequence>
<dbReference type="InterPro" id="IPR044087">
    <property type="entry name" value="NahD-like"/>
</dbReference>
<dbReference type="Gene3D" id="3.40.30.10">
    <property type="entry name" value="Glutaredoxin"/>
    <property type="match status" value="1"/>
</dbReference>
<dbReference type="GO" id="GO:0018845">
    <property type="term" value="F:2-hydroxychromene-2-carboxylate isomerase activity"/>
    <property type="evidence" value="ECO:0007669"/>
    <property type="project" value="UniProtKB-UniRule"/>
</dbReference>
<feature type="active site" description="Nucleophile" evidence="2">
    <location>
        <position position="13"/>
    </location>
</feature>
<evidence type="ECO:0000313" key="4">
    <source>
        <dbReference type="EMBL" id="MVZ96645.1"/>
    </source>
</evidence>